<evidence type="ECO:0000259" key="11">
    <source>
        <dbReference type="Pfam" id="PF00591"/>
    </source>
</evidence>
<dbReference type="SUPFAM" id="SSF52418">
    <property type="entry name" value="Nucleoside phosphorylase/phosphoribosyltransferase catalytic domain"/>
    <property type="match status" value="1"/>
</dbReference>
<evidence type="ECO:0000256" key="8">
    <source>
        <dbReference type="ARBA" id="ARBA00022822"/>
    </source>
</evidence>
<reference evidence="13" key="1">
    <citation type="submission" date="2018-05" db="EMBL/GenBank/DDBJ databases">
        <authorList>
            <person name="Lanie J.A."/>
            <person name="Ng W.-L."/>
            <person name="Kazmierczak K.M."/>
            <person name="Andrzejewski T.M."/>
            <person name="Davidsen T.M."/>
            <person name="Wayne K.J."/>
            <person name="Tettelin H."/>
            <person name="Glass J.I."/>
            <person name="Rusch D."/>
            <person name="Podicherti R."/>
            <person name="Tsui H.-C.T."/>
            <person name="Winkler M.E."/>
        </authorList>
    </citation>
    <scope>NUCLEOTIDE SEQUENCE</scope>
</reference>
<dbReference type="InterPro" id="IPR017459">
    <property type="entry name" value="Glycosyl_Trfase_fam3_N_dom"/>
</dbReference>
<dbReference type="NCBIfam" id="TIGR01245">
    <property type="entry name" value="trpD"/>
    <property type="match status" value="1"/>
</dbReference>
<evidence type="ECO:0000256" key="3">
    <source>
        <dbReference type="ARBA" id="ARBA00011948"/>
    </source>
</evidence>
<dbReference type="GO" id="GO:0004048">
    <property type="term" value="F:anthranilate phosphoribosyltransferase activity"/>
    <property type="evidence" value="ECO:0007669"/>
    <property type="project" value="UniProtKB-EC"/>
</dbReference>
<evidence type="ECO:0000256" key="10">
    <source>
        <dbReference type="ARBA" id="ARBA00023141"/>
    </source>
</evidence>
<keyword evidence="9" id="KW-0460">Magnesium</keyword>
<dbReference type="GO" id="GO:0000162">
    <property type="term" value="P:L-tryptophan biosynthetic process"/>
    <property type="evidence" value="ECO:0007669"/>
    <property type="project" value="UniProtKB-KW"/>
</dbReference>
<comment type="pathway">
    <text evidence="1">Amino-acid biosynthesis; L-tryptophan biosynthesis; L-tryptophan from chorismate: step 2/5.</text>
</comment>
<dbReference type="PANTHER" id="PTHR43285:SF2">
    <property type="entry name" value="ANTHRANILATE PHOSPHORIBOSYLTRANSFERASE"/>
    <property type="match status" value="1"/>
</dbReference>
<dbReference type="Pfam" id="PF00591">
    <property type="entry name" value="Glycos_transf_3"/>
    <property type="match status" value="1"/>
</dbReference>
<evidence type="ECO:0000256" key="9">
    <source>
        <dbReference type="ARBA" id="ARBA00022842"/>
    </source>
</evidence>
<accession>A0A382JYV3</accession>
<dbReference type="InterPro" id="IPR036320">
    <property type="entry name" value="Glycosyl_Trfase_fam3_N_dom_sf"/>
</dbReference>
<keyword evidence="6" id="KW-0808">Transferase</keyword>
<keyword evidence="5" id="KW-0328">Glycosyltransferase</keyword>
<dbReference type="AlphaFoldDB" id="A0A382JYV3"/>
<evidence type="ECO:0000313" key="13">
    <source>
        <dbReference type="EMBL" id="SVC16805.1"/>
    </source>
</evidence>
<dbReference type="GO" id="GO:0046872">
    <property type="term" value="F:metal ion binding"/>
    <property type="evidence" value="ECO:0007669"/>
    <property type="project" value="UniProtKB-KW"/>
</dbReference>
<protein>
    <recommendedName>
        <fullName evidence="3">anthranilate phosphoribosyltransferase</fullName>
        <ecNumber evidence="3">2.4.2.18</ecNumber>
    </recommendedName>
</protein>
<dbReference type="InterPro" id="IPR035902">
    <property type="entry name" value="Nuc_phospho_transferase"/>
</dbReference>
<dbReference type="SUPFAM" id="SSF47648">
    <property type="entry name" value="Nucleoside phosphorylase/phosphoribosyltransferase N-terminal domain"/>
    <property type="match status" value="1"/>
</dbReference>
<keyword evidence="10" id="KW-0057">Aromatic amino acid biosynthesis</keyword>
<dbReference type="FunFam" id="3.40.1030.10:FF:000002">
    <property type="entry name" value="Anthranilate phosphoribosyltransferase"/>
    <property type="match status" value="1"/>
</dbReference>
<feature type="domain" description="Glycosyl transferase family 3" evidence="11">
    <location>
        <begin position="74"/>
        <end position="324"/>
    </location>
</feature>
<evidence type="ECO:0000256" key="1">
    <source>
        <dbReference type="ARBA" id="ARBA00004907"/>
    </source>
</evidence>
<dbReference type="FunFam" id="1.20.970.10:FF:000006">
    <property type="entry name" value="Anthranilate phosphoribosyltransferase"/>
    <property type="match status" value="1"/>
</dbReference>
<dbReference type="HAMAP" id="MF_00211">
    <property type="entry name" value="TrpD"/>
    <property type="match status" value="1"/>
</dbReference>
<dbReference type="Pfam" id="PF02885">
    <property type="entry name" value="Glycos_trans_3N"/>
    <property type="match status" value="1"/>
</dbReference>
<feature type="domain" description="Glycosyl transferase family 3 N-terminal" evidence="12">
    <location>
        <begin position="4"/>
        <end position="66"/>
    </location>
</feature>
<sequence length="337" mass="35809">MTIQEALKKVLDKLNLKEEEMILVMTQVMEGKVEDSQLGAFLTALRMKGETVEEITGAAKVMRDKAEKIKVSQNPIIDTCGTGGDGANTFNISTTAAFVVAGCDISVAKHGNRAVSSRSGSADVLKCLGVNIEASKFTVEKCIDQIGIGFLFAPLMHGAMKHAAGVRKQLGIRTIFNLLGPLTNPAGANAQVVGIYDSSRLKQIASVLKLLGTRKAFVVHGSDGLDEITLTGETKVCELANGQISEYILKPDSFDLTACEAKDITGGTPEENADILKAILSGIKGPKRDIVLMNASAAICASDKKESLKAAMELARESIDSGSAEQKLNDLCRLSHE</sequence>
<organism evidence="13">
    <name type="scientific">marine metagenome</name>
    <dbReference type="NCBI Taxonomy" id="408172"/>
    <lineage>
        <taxon>unclassified sequences</taxon>
        <taxon>metagenomes</taxon>
        <taxon>ecological metagenomes</taxon>
    </lineage>
</organism>
<evidence type="ECO:0000256" key="2">
    <source>
        <dbReference type="ARBA" id="ARBA00011738"/>
    </source>
</evidence>
<proteinExistence type="inferred from homology"/>
<dbReference type="EC" id="2.4.2.18" evidence="3"/>
<evidence type="ECO:0000259" key="12">
    <source>
        <dbReference type="Pfam" id="PF02885"/>
    </source>
</evidence>
<gene>
    <name evidence="13" type="ORF">METZ01_LOCUS269659</name>
</gene>
<dbReference type="PANTHER" id="PTHR43285">
    <property type="entry name" value="ANTHRANILATE PHOSPHORIBOSYLTRANSFERASE"/>
    <property type="match status" value="1"/>
</dbReference>
<evidence type="ECO:0000256" key="5">
    <source>
        <dbReference type="ARBA" id="ARBA00022676"/>
    </source>
</evidence>
<dbReference type="InterPro" id="IPR000312">
    <property type="entry name" value="Glycosyl_Trfase_fam3"/>
</dbReference>
<name>A0A382JYV3_9ZZZZ</name>
<comment type="subunit">
    <text evidence="2">Homodimer.</text>
</comment>
<keyword evidence="7" id="KW-0479">Metal-binding</keyword>
<keyword evidence="4" id="KW-0028">Amino-acid biosynthesis</keyword>
<dbReference type="InterPro" id="IPR005940">
    <property type="entry name" value="Anthranilate_Pribosyl_Tfrase"/>
</dbReference>
<evidence type="ECO:0000256" key="6">
    <source>
        <dbReference type="ARBA" id="ARBA00022679"/>
    </source>
</evidence>
<dbReference type="Gene3D" id="1.20.970.10">
    <property type="entry name" value="Transferase, Pyrimidine Nucleoside Phosphorylase, Chain C"/>
    <property type="match status" value="1"/>
</dbReference>
<dbReference type="GO" id="GO:0005829">
    <property type="term" value="C:cytosol"/>
    <property type="evidence" value="ECO:0007669"/>
    <property type="project" value="TreeGrafter"/>
</dbReference>
<evidence type="ECO:0000256" key="4">
    <source>
        <dbReference type="ARBA" id="ARBA00022605"/>
    </source>
</evidence>
<dbReference type="Gene3D" id="3.40.1030.10">
    <property type="entry name" value="Nucleoside phosphorylase/phosphoribosyltransferase catalytic domain"/>
    <property type="match status" value="1"/>
</dbReference>
<evidence type="ECO:0000256" key="7">
    <source>
        <dbReference type="ARBA" id="ARBA00022723"/>
    </source>
</evidence>
<dbReference type="EMBL" id="UINC01077052">
    <property type="protein sequence ID" value="SVC16805.1"/>
    <property type="molecule type" value="Genomic_DNA"/>
</dbReference>
<keyword evidence="8" id="KW-0822">Tryptophan biosynthesis</keyword>